<dbReference type="GO" id="GO:0005525">
    <property type="term" value="F:GTP binding"/>
    <property type="evidence" value="ECO:0007669"/>
    <property type="project" value="UniProtKB-KW"/>
</dbReference>
<evidence type="ECO:0000256" key="3">
    <source>
        <dbReference type="ARBA" id="ARBA00023134"/>
    </source>
</evidence>
<gene>
    <name evidence="6" type="ORF">EANT1437_LOCUS12794</name>
</gene>
<keyword evidence="3" id="KW-0342">GTP-binding</keyword>
<keyword evidence="2" id="KW-0862">Zinc</keyword>
<accession>A0A7S2WKL0</accession>
<dbReference type="PANTHER" id="PTHR13748:SF31">
    <property type="entry name" value="ZINC-REGULATED GTPASE METALLOPROTEIN ACTIVATOR 1A-RELATED"/>
    <property type="match status" value="1"/>
</dbReference>
<evidence type="ECO:0000313" key="6">
    <source>
        <dbReference type="EMBL" id="CAD9692084.1"/>
    </source>
</evidence>
<dbReference type="EMBL" id="HBHI01024908">
    <property type="protein sequence ID" value="CAD9692084.1"/>
    <property type="molecule type" value="Transcribed_RNA"/>
</dbReference>
<proteinExistence type="predicted"/>
<dbReference type="InterPro" id="IPR011629">
    <property type="entry name" value="CobW-like_C"/>
</dbReference>
<organism evidence="6">
    <name type="scientific">Eucampia antarctica</name>
    <dbReference type="NCBI Taxonomy" id="49252"/>
    <lineage>
        <taxon>Eukaryota</taxon>
        <taxon>Sar</taxon>
        <taxon>Stramenopiles</taxon>
        <taxon>Ochrophyta</taxon>
        <taxon>Bacillariophyta</taxon>
        <taxon>Mediophyceae</taxon>
        <taxon>Biddulphiophycidae</taxon>
        <taxon>Hemiaulales</taxon>
        <taxon>Hemiaulaceae</taxon>
        <taxon>Eucampia</taxon>
    </lineage>
</organism>
<dbReference type="Pfam" id="PF07683">
    <property type="entry name" value="CobW_C"/>
    <property type="match status" value="1"/>
</dbReference>
<evidence type="ECO:0000256" key="4">
    <source>
        <dbReference type="ARBA" id="ARBA00023186"/>
    </source>
</evidence>
<dbReference type="InterPro" id="IPR036627">
    <property type="entry name" value="CobW-likC_sf"/>
</dbReference>
<keyword evidence="4" id="KW-0143">Chaperone</keyword>
<evidence type="ECO:0000256" key="1">
    <source>
        <dbReference type="ARBA" id="ARBA00022741"/>
    </source>
</evidence>
<dbReference type="Gene3D" id="3.30.1220.10">
    <property type="entry name" value="CobW-like, C-terminal domain"/>
    <property type="match status" value="1"/>
</dbReference>
<evidence type="ECO:0000256" key="2">
    <source>
        <dbReference type="ARBA" id="ARBA00022833"/>
    </source>
</evidence>
<dbReference type="SUPFAM" id="SSF90002">
    <property type="entry name" value="Hypothetical protein YjiA, C-terminal domain"/>
    <property type="match status" value="1"/>
</dbReference>
<reference evidence="6" key="1">
    <citation type="submission" date="2021-01" db="EMBL/GenBank/DDBJ databases">
        <authorList>
            <person name="Corre E."/>
            <person name="Pelletier E."/>
            <person name="Niang G."/>
            <person name="Scheremetjew M."/>
            <person name="Finn R."/>
            <person name="Kale V."/>
            <person name="Holt S."/>
            <person name="Cochrane G."/>
            <person name="Meng A."/>
            <person name="Brown T."/>
            <person name="Cohen L."/>
        </authorList>
    </citation>
    <scope>NUCLEOTIDE SEQUENCE</scope>
    <source>
        <strain evidence="6">CCMP1452</strain>
    </source>
</reference>
<name>A0A7S2WKL0_9STRA</name>
<feature type="domain" description="CobW C-terminal" evidence="5">
    <location>
        <begin position="123"/>
        <end position="178"/>
    </location>
</feature>
<evidence type="ECO:0000259" key="5">
    <source>
        <dbReference type="Pfam" id="PF07683"/>
    </source>
</evidence>
<dbReference type="InterPro" id="IPR051316">
    <property type="entry name" value="Zinc-reg_GTPase_activator"/>
</dbReference>
<dbReference type="GO" id="GO:0005737">
    <property type="term" value="C:cytoplasm"/>
    <property type="evidence" value="ECO:0007669"/>
    <property type="project" value="TreeGrafter"/>
</dbReference>
<keyword evidence="1" id="KW-0547">Nucleotide-binding</keyword>
<dbReference type="AlphaFoldDB" id="A0A7S2WKL0"/>
<dbReference type="PANTHER" id="PTHR13748">
    <property type="entry name" value="COBW-RELATED"/>
    <property type="match status" value="1"/>
</dbReference>
<protein>
    <recommendedName>
        <fullName evidence="5">CobW C-terminal domain-containing protein</fullName>
    </recommendedName>
</protein>
<sequence>MKAEEDHHKHTNTITSITLMEYASVSLPKINTWLATICWPDQDKDDAILTAQLKQLEQSNQITSTKIQQEQHQQAMKRMQIFRIKGILSIVKNENNDDFDIDLDLDQQQHHDNDKKDVQLLLEPRRYIVQAVHDIWDVYPSQNQTLLWNDDTEKRCCKMVIIGRCLDRKALTQGFHSCFIHSS</sequence>